<dbReference type="PANTHER" id="PTHR30075">
    <property type="entry name" value="GLYCYL-TRNA SYNTHETASE"/>
    <property type="match status" value="1"/>
</dbReference>
<keyword evidence="8" id="KW-0963">Cytoplasm</keyword>
<evidence type="ECO:0000256" key="6">
    <source>
        <dbReference type="ARBA" id="ARBA00023146"/>
    </source>
</evidence>
<dbReference type="Proteomes" id="UP000782312">
    <property type="component" value="Unassembled WGS sequence"/>
</dbReference>
<comment type="similarity">
    <text evidence="1 8">Belongs to the class-II aminoacyl-tRNA synthetase family.</text>
</comment>
<organism evidence="9 10">
    <name type="scientific">Tectimicrobiota bacterium</name>
    <dbReference type="NCBI Taxonomy" id="2528274"/>
    <lineage>
        <taxon>Bacteria</taxon>
        <taxon>Pseudomonadati</taxon>
        <taxon>Nitrospinota/Tectimicrobiota group</taxon>
        <taxon>Candidatus Tectimicrobiota</taxon>
    </lineage>
</organism>
<evidence type="ECO:0000256" key="7">
    <source>
        <dbReference type="ARBA" id="ARBA00047937"/>
    </source>
</evidence>
<dbReference type="PROSITE" id="PS50861">
    <property type="entry name" value="AA_TRNA_LIGASE_II_GLYAB"/>
    <property type="match status" value="1"/>
</dbReference>
<evidence type="ECO:0000256" key="4">
    <source>
        <dbReference type="ARBA" id="ARBA00022840"/>
    </source>
</evidence>
<dbReference type="HAMAP" id="MF_00255">
    <property type="entry name" value="Gly_tRNA_synth_beta"/>
    <property type="match status" value="1"/>
</dbReference>
<dbReference type="PRINTS" id="PR01045">
    <property type="entry name" value="TRNASYNTHGB"/>
</dbReference>
<evidence type="ECO:0000256" key="1">
    <source>
        <dbReference type="ARBA" id="ARBA00008226"/>
    </source>
</evidence>
<dbReference type="NCBIfam" id="TIGR00211">
    <property type="entry name" value="glyS"/>
    <property type="match status" value="1"/>
</dbReference>
<comment type="catalytic activity">
    <reaction evidence="7 8">
        <text>tRNA(Gly) + glycine + ATP = glycyl-tRNA(Gly) + AMP + diphosphate</text>
        <dbReference type="Rhea" id="RHEA:16013"/>
        <dbReference type="Rhea" id="RHEA-COMP:9664"/>
        <dbReference type="Rhea" id="RHEA-COMP:9683"/>
        <dbReference type="ChEBI" id="CHEBI:30616"/>
        <dbReference type="ChEBI" id="CHEBI:33019"/>
        <dbReference type="ChEBI" id="CHEBI:57305"/>
        <dbReference type="ChEBI" id="CHEBI:78442"/>
        <dbReference type="ChEBI" id="CHEBI:78522"/>
        <dbReference type="ChEBI" id="CHEBI:456215"/>
        <dbReference type="EC" id="6.1.1.14"/>
    </reaction>
</comment>
<protein>
    <recommendedName>
        <fullName evidence="8">Glycine--tRNA ligase beta subunit</fullName>
        <ecNumber evidence="8">6.1.1.14</ecNumber>
    </recommendedName>
    <alternativeName>
        <fullName evidence="8">Glycyl-tRNA synthetase beta subunit</fullName>
        <shortName evidence="8">GlyRS</shortName>
    </alternativeName>
</protein>
<dbReference type="InterPro" id="IPR006194">
    <property type="entry name" value="Gly-tRNA-synth_heterodimer"/>
</dbReference>
<evidence type="ECO:0000256" key="3">
    <source>
        <dbReference type="ARBA" id="ARBA00022741"/>
    </source>
</evidence>
<evidence type="ECO:0000256" key="5">
    <source>
        <dbReference type="ARBA" id="ARBA00022917"/>
    </source>
</evidence>
<dbReference type="InterPro" id="IPR015944">
    <property type="entry name" value="Gly-tRNA-synth_bsu"/>
</dbReference>
<evidence type="ECO:0000313" key="10">
    <source>
        <dbReference type="Proteomes" id="UP000782312"/>
    </source>
</evidence>
<comment type="caution">
    <text evidence="9">The sequence shown here is derived from an EMBL/GenBank/DDBJ whole genome shotgun (WGS) entry which is preliminary data.</text>
</comment>
<comment type="subcellular location">
    <subcellularLocation>
        <location evidence="8">Cytoplasm</location>
    </subcellularLocation>
</comment>
<sequence length="737" mass="81086">MGKELLFEIGTEEIPSVYMPGLLAALKEKAEAAFKEARLGYKGLSTLGTPRRLVLHVEDLAERQEPLSQEILGPPVSAAFDKDGKPTKAALGFAKTNGVEVSALRRKQTEKGERLMFYKEEKGLPSDEMLKIILTLFIVRLPSPKSMRIGESKATFVRPVRWTLALYGESAITFRPLPAGIGTTPFPGSGSTTRAHRFMASDATFQVKDFKEYLKVLRENFVEPDPERRKQIIREDLQAEAGRVGGQPAASPGAVERLVEKVAFLVEWPFPVACRFEERFLDLPEEVIISTLEVNQRCFALRGKDGGRLLPDFVGFSNTKARDMSVVRKGYERVVRARLEDAEFYWKLDLKTSLDEMAQRLRGVVYHPRLGTSFEKAERFRLLAGWLRERLFPERGRDFTVQVGEAARLAKADLTSGMVGEFPELQGKMGEYYAIRAKVDPEVAKAIFEHYLPRGEGDALPAGHIGALVGMADRMDTLAGMIGLGYLPSGSEDPYALRRGANAILQIAMAKGYRLSLPEFAAQALEPLYAKFKDKQGDVLARLSDFLRDRLKAVLSREGARGDLVEAVLSASEGKGWHDPVDARARLKALERLAASAETFEPLTTTFKRVSNIVRQARAEGKAGEAGLGPVEPGLLAEPSEKGLAEAAGKAVREVEGLLAPHRSARRSEVSSVEAAYASATARVAGLRPAVDRFFDDVLVMAEDAAVRRNRLALMAQVAGLFSPVADFAKIQARPTS</sequence>
<evidence type="ECO:0000256" key="8">
    <source>
        <dbReference type="HAMAP-Rule" id="MF_00255"/>
    </source>
</evidence>
<keyword evidence="5 8" id="KW-0648">Protein biosynthesis</keyword>
<accession>A0A932I3K7</accession>
<dbReference type="AlphaFoldDB" id="A0A932I3K7"/>
<dbReference type="GO" id="GO:0006426">
    <property type="term" value="P:glycyl-tRNA aminoacylation"/>
    <property type="evidence" value="ECO:0007669"/>
    <property type="project" value="UniProtKB-UniRule"/>
</dbReference>
<evidence type="ECO:0000313" key="9">
    <source>
        <dbReference type="EMBL" id="MBI3129122.1"/>
    </source>
</evidence>
<keyword evidence="4 8" id="KW-0067">ATP-binding</keyword>
<evidence type="ECO:0000256" key="2">
    <source>
        <dbReference type="ARBA" id="ARBA00022598"/>
    </source>
</evidence>
<gene>
    <name evidence="8" type="primary">glyS</name>
    <name evidence="9" type="ORF">HYZ11_16065</name>
</gene>
<dbReference type="PANTHER" id="PTHR30075:SF2">
    <property type="entry name" value="GLYCINE--TRNA LIGASE, CHLOROPLASTIC_MITOCHONDRIAL 2"/>
    <property type="match status" value="1"/>
</dbReference>
<comment type="subunit">
    <text evidence="8">Tetramer of two alpha and two beta subunits.</text>
</comment>
<dbReference type="EC" id="6.1.1.14" evidence="8"/>
<dbReference type="GO" id="GO:0005524">
    <property type="term" value="F:ATP binding"/>
    <property type="evidence" value="ECO:0007669"/>
    <property type="project" value="UniProtKB-UniRule"/>
</dbReference>
<keyword evidence="6 8" id="KW-0030">Aminoacyl-tRNA synthetase</keyword>
<reference evidence="9" key="1">
    <citation type="submission" date="2020-07" db="EMBL/GenBank/DDBJ databases">
        <title>Huge and variable diversity of episymbiotic CPR bacteria and DPANN archaea in groundwater ecosystems.</title>
        <authorList>
            <person name="He C.Y."/>
            <person name="Keren R."/>
            <person name="Whittaker M."/>
            <person name="Farag I.F."/>
            <person name="Doudna J."/>
            <person name="Cate J.H.D."/>
            <person name="Banfield J.F."/>
        </authorList>
    </citation>
    <scope>NUCLEOTIDE SEQUENCE</scope>
    <source>
        <strain evidence="9">NC_groundwater_763_Ag_S-0.2um_68_21</strain>
    </source>
</reference>
<dbReference type="GO" id="GO:0004820">
    <property type="term" value="F:glycine-tRNA ligase activity"/>
    <property type="evidence" value="ECO:0007669"/>
    <property type="project" value="UniProtKB-UniRule"/>
</dbReference>
<dbReference type="EMBL" id="JACPUR010000038">
    <property type="protein sequence ID" value="MBI3129122.1"/>
    <property type="molecule type" value="Genomic_DNA"/>
</dbReference>
<name>A0A932I3K7_UNCTE</name>
<proteinExistence type="inferred from homology"/>
<dbReference type="Pfam" id="PF02092">
    <property type="entry name" value="tRNA_synt_2f"/>
    <property type="match status" value="1"/>
</dbReference>
<keyword evidence="3 8" id="KW-0547">Nucleotide-binding</keyword>
<keyword evidence="2 8" id="KW-0436">Ligase</keyword>
<dbReference type="SUPFAM" id="SSF109604">
    <property type="entry name" value="HD-domain/PDEase-like"/>
    <property type="match status" value="1"/>
</dbReference>
<dbReference type="GO" id="GO:0005829">
    <property type="term" value="C:cytosol"/>
    <property type="evidence" value="ECO:0007669"/>
    <property type="project" value="TreeGrafter"/>
</dbReference>